<organism evidence="2 3">
    <name type="scientific">Trypanosoma rangeli SC58</name>
    <dbReference type="NCBI Taxonomy" id="429131"/>
    <lineage>
        <taxon>Eukaryota</taxon>
        <taxon>Discoba</taxon>
        <taxon>Euglenozoa</taxon>
        <taxon>Kinetoplastea</taxon>
        <taxon>Metakinetoplastina</taxon>
        <taxon>Trypanosomatida</taxon>
        <taxon>Trypanosomatidae</taxon>
        <taxon>Trypanosoma</taxon>
        <taxon>Herpetosoma</taxon>
    </lineage>
</organism>
<evidence type="ECO:0000256" key="1">
    <source>
        <dbReference type="SAM" id="MobiDB-lite"/>
    </source>
</evidence>
<dbReference type="VEuPathDB" id="TriTrypDB:TRSC58_01492"/>
<name>A0A061J7C0_TRYRA</name>
<sequence length="934" mass="101504">MSRADKRQHRDHIVGTSKDATVRLYAFANTRPGYQVVFSPEKPVIVLKTRRGSEHQHPCSQWAPLASHLFLQRPNTTHAMYVADTTALPEAMEQGERVTPTVGPVVKRLANVLAKLNPHEATMVAAGVSGPLAFKYVIMGEKMLGHADRLVRRLILLCPASVQPFRQLARDANKRVPAVDYPKPRLVVLLSDVAQAKEWQEWLQNSAVDTCSGVSSLLDSWCISTNLRPSLFEAVAREMGSSADGTMVNLETRFSAPRVFRIDFVLSKDTKNTEQRITLSPLSTTGCDDSDGAAGSETDKVAAADEEVASTEGSEGFCSEGCHSPAETSTVFGIMTLQHCRHPTRVVLEARVMDAGAAGILGTTQGRVVMHCLEEAAKVGAAEFNGLKLEKGLAVCVESSLERDEAGRTTLRALRLTPLTRMQEKLSMTICAMTEVPTYNVSAIAHAYGALLVRGRKCVLVRDVSGVFDGMRVPFLLHDNAEESSMDCAVRALCEQCDISPDNFYIPSCISPVCYYDRSGADGTTVCVTLYVALALTAPSGAARDAVEEEESPGEPYDWFGYAKATSLLQTESERGALQDLQRCLRRAYDAGVYVPLKGFGIFGDDVVGATHSSKAPTFSSLAGLELMVVCAPGDTEGHTTQLAKELTKEFVLRVTESTSREEIEQAALTSLREGAHVLVLCLSCDVDVNVFSEEELTHWSGRGVRPRIVTLLLPGVSEAIMEQRNEAAAAAFVYGAMLSDMLLTVDADMEHFSPPTWGLLRLASQLNSDLVLYCGLTARRLINLPPRLTTAAANGLNSSEAALHEIVIRRVGRPLMAARLAPLLEVGGLRDCCRYATILWAQGDVWLASRPHARGVLTLDARSCCFALEEGEPWQEDEDEAARENVIIMHVWATPAGQKELEGVVGEVLDGMLYRATPLEAEVAGEDGLPPWD</sequence>
<accession>A0A061J7C0</accession>
<protein>
    <submittedName>
        <fullName evidence="2">Uncharacterized protein</fullName>
    </submittedName>
</protein>
<evidence type="ECO:0000313" key="3">
    <source>
        <dbReference type="Proteomes" id="UP000031737"/>
    </source>
</evidence>
<dbReference type="OrthoDB" id="272672at2759"/>
<proteinExistence type="predicted"/>
<evidence type="ECO:0000313" key="2">
    <source>
        <dbReference type="EMBL" id="ESL10769.1"/>
    </source>
</evidence>
<keyword evidence="3" id="KW-1185">Reference proteome</keyword>
<reference evidence="2 3" key="1">
    <citation type="submission" date="2013-07" db="EMBL/GenBank/DDBJ databases">
        <authorList>
            <person name="Stoco P.H."/>
            <person name="Wagner G."/>
            <person name="Gerber A."/>
            <person name="Zaha A."/>
            <person name="Thompson C."/>
            <person name="Bartholomeu D.C."/>
            <person name="Luckemeyer D.D."/>
            <person name="Bahia D."/>
            <person name="Loreto E."/>
            <person name="Prestes E.B."/>
            <person name="Lima F.M."/>
            <person name="Rodrigues-Luiz G."/>
            <person name="Vallejo G.A."/>
            <person name="Filho J.F."/>
            <person name="Monteiro K.M."/>
            <person name="Tyler K.M."/>
            <person name="de Almeida L.G."/>
            <person name="Ortiz M.F."/>
            <person name="Siervo M.A."/>
            <person name="de Moraes M.H."/>
            <person name="Cunha O.L."/>
            <person name="Mendonca-Neto R."/>
            <person name="Silva R."/>
            <person name="Teixeira S.M."/>
            <person name="Murta S.M."/>
            <person name="Sincero T.C."/>
            <person name="Mendes T.A."/>
            <person name="Urmenyi T.P."/>
            <person name="Silva V.G."/>
            <person name="da Rocha W.D."/>
            <person name="Andersson B."/>
            <person name="Romanha A.J."/>
            <person name="Steindel M."/>
            <person name="de Vasconcelos A.T."/>
            <person name="Grisard E.C."/>
        </authorList>
    </citation>
    <scope>NUCLEOTIDE SEQUENCE [LARGE SCALE GENOMIC DNA]</scope>
    <source>
        <strain evidence="2 3">SC58</strain>
    </source>
</reference>
<feature type="region of interest" description="Disordered" evidence="1">
    <location>
        <begin position="281"/>
        <end position="306"/>
    </location>
</feature>
<comment type="caution">
    <text evidence="2">The sequence shown here is derived from an EMBL/GenBank/DDBJ whole genome shotgun (WGS) entry which is preliminary data.</text>
</comment>
<dbReference type="EMBL" id="AUPL01001492">
    <property type="protein sequence ID" value="ESL10769.1"/>
    <property type="molecule type" value="Genomic_DNA"/>
</dbReference>
<gene>
    <name evidence="2" type="ORF">TRSC58_01492</name>
</gene>
<dbReference type="AlphaFoldDB" id="A0A061J7C0"/>
<dbReference type="Proteomes" id="UP000031737">
    <property type="component" value="Unassembled WGS sequence"/>
</dbReference>